<evidence type="ECO:0000256" key="3">
    <source>
        <dbReference type="ARBA" id="ARBA00022723"/>
    </source>
</evidence>
<evidence type="ECO:0000313" key="9">
    <source>
        <dbReference type="Proteomes" id="UP001626536"/>
    </source>
</evidence>
<dbReference type="InterPro" id="IPR006543">
    <property type="entry name" value="Histidinol-phos"/>
</dbReference>
<dbReference type="SUPFAM" id="SSF56784">
    <property type="entry name" value="HAD-like"/>
    <property type="match status" value="1"/>
</dbReference>
<dbReference type="InterPro" id="IPR004446">
    <property type="entry name" value="Heptose_bisP_phosphatase"/>
</dbReference>
<evidence type="ECO:0000256" key="1">
    <source>
        <dbReference type="ARBA" id="ARBA00004496"/>
    </source>
</evidence>
<dbReference type="NCBIfam" id="TIGR01656">
    <property type="entry name" value="Histidinol-ppas"/>
    <property type="match status" value="1"/>
</dbReference>
<protein>
    <recommendedName>
        <fullName evidence="6 7">D,D-heptose 1,7-bisphosphate phosphatase</fullName>
        <ecNumber evidence="7">3.1.3.-</ecNumber>
    </recommendedName>
</protein>
<dbReference type="InterPro" id="IPR023214">
    <property type="entry name" value="HAD_sf"/>
</dbReference>
<evidence type="ECO:0000256" key="6">
    <source>
        <dbReference type="ARBA" id="ARBA00031828"/>
    </source>
</evidence>
<dbReference type="Pfam" id="PF13242">
    <property type="entry name" value="Hydrolase_like"/>
    <property type="match status" value="1"/>
</dbReference>
<keyword evidence="2 7" id="KW-0963">Cytoplasm</keyword>
<evidence type="ECO:0000256" key="7">
    <source>
        <dbReference type="PIRNR" id="PIRNR004682"/>
    </source>
</evidence>
<evidence type="ECO:0000313" key="8">
    <source>
        <dbReference type="EMBL" id="WOJ89106.1"/>
    </source>
</evidence>
<name>A0ABZ0HQL1_9HYPH</name>
<keyword evidence="9" id="KW-1185">Reference proteome</keyword>
<dbReference type="Gene3D" id="3.40.50.1000">
    <property type="entry name" value="HAD superfamily/HAD-like"/>
    <property type="match status" value="1"/>
</dbReference>
<dbReference type="InterPro" id="IPR006549">
    <property type="entry name" value="HAD-SF_hydro_IIIA"/>
</dbReference>
<dbReference type="Proteomes" id="UP001626536">
    <property type="component" value="Chromosome"/>
</dbReference>
<dbReference type="PANTHER" id="PTHR42891">
    <property type="entry name" value="D-GLYCERO-BETA-D-MANNO-HEPTOSE-1,7-BISPHOSPHATE 7-PHOSPHATASE"/>
    <property type="match status" value="1"/>
</dbReference>
<evidence type="ECO:0000256" key="5">
    <source>
        <dbReference type="ARBA" id="ARBA00023277"/>
    </source>
</evidence>
<dbReference type="InterPro" id="IPR036412">
    <property type="entry name" value="HAD-like_sf"/>
</dbReference>
<keyword evidence="3" id="KW-0479">Metal-binding</keyword>
<dbReference type="PIRSF" id="PIRSF004682">
    <property type="entry name" value="GmhB"/>
    <property type="match status" value="1"/>
</dbReference>
<dbReference type="CDD" id="cd07503">
    <property type="entry name" value="HAD_HisB-N"/>
    <property type="match status" value="1"/>
</dbReference>
<gene>
    <name evidence="8" type="ORF">RZS28_15040</name>
</gene>
<evidence type="ECO:0000256" key="2">
    <source>
        <dbReference type="ARBA" id="ARBA00022490"/>
    </source>
</evidence>
<reference evidence="8 9" key="1">
    <citation type="submission" date="2023-10" db="EMBL/GenBank/DDBJ databases">
        <title>Novel methanotroph of the genus Methylocapsa from a subarctic wetland.</title>
        <authorList>
            <person name="Belova S.E."/>
            <person name="Oshkin I.Y."/>
            <person name="Miroshnikov K."/>
            <person name="Dedysh S.N."/>
        </authorList>
    </citation>
    <scope>NUCLEOTIDE SEQUENCE [LARGE SCALE GENOMIC DNA]</scope>
    <source>
        <strain evidence="8 9">RX1</strain>
    </source>
</reference>
<comment type="similarity">
    <text evidence="7">Belongs to the gmhB family.</text>
</comment>
<dbReference type="RefSeq" id="WP_407338550.1">
    <property type="nucleotide sequence ID" value="NZ_CP136862.1"/>
</dbReference>
<dbReference type="EC" id="3.1.3.-" evidence="7"/>
<dbReference type="EMBL" id="CP136862">
    <property type="protein sequence ID" value="WOJ89106.1"/>
    <property type="molecule type" value="Genomic_DNA"/>
</dbReference>
<proteinExistence type="inferred from homology"/>
<dbReference type="GO" id="GO:0016787">
    <property type="term" value="F:hydrolase activity"/>
    <property type="evidence" value="ECO:0007669"/>
    <property type="project" value="UniProtKB-KW"/>
</dbReference>
<accession>A0ABZ0HQL1</accession>
<dbReference type="PANTHER" id="PTHR42891:SF1">
    <property type="entry name" value="D-GLYCERO-BETA-D-MANNO-HEPTOSE-1,7-BISPHOSPHATE 7-PHOSPHATASE"/>
    <property type="match status" value="1"/>
</dbReference>
<comment type="subcellular location">
    <subcellularLocation>
        <location evidence="1 7">Cytoplasm</location>
    </subcellularLocation>
</comment>
<keyword evidence="5 7" id="KW-0119">Carbohydrate metabolism</keyword>
<sequence length="184" mass="19758">MTSPAIFLDRDGTIIVEKNYLGDPDQVVLLDGAVDGLRALSSHSFPLVIVSNQSGVGRGYFSLEQARAVERRLGELLTHEGIAIAGWYMCPHAPDEECSCRKPLPGMIRAAVHDLDLDPARSFVIGDKRSDIDLASAVGATGILVTTGHGRLDVDYARSLPAPVCRDLIEASEEVARHLARGDA</sequence>
<organism evidence="8 9">
    <name type="scientific">Methylocapsa polymorpha</name>
    <dbReference type="NCBI Taxonomy" id="3080828"/>
    <lineage>
        <taxon>Bacteria</taxon>
        <taxon>Pseudomonadati</taxon>
        <taxon>Pseudomonadota</taxon>
        <taxon>Alphaproteobacteria</taxon>
        <taxon>Hyphomicrobiales</taxon>
        <taxon>Beijerinckiaceae</taxon>
        <taxon>Methylocapsa</taxon>
    </lineage>
</organism>
<dbReference type="NCBIfam" id="TIGR01662">
    <property type="entry name" value="HAD-SF-IIIA"/>
    <property type="match status" value="1"/>
</dbReference>
<keyword evidence="4 7" id="KW-0378">Hydrolase</keyword>
<evidence type="ECO:0000256" key="4">
    <source>
        <dbReference type="ARBA" id="ARBA00022801"/>
    </source>
</evidence>